<dbReference type="PANTHER" id="PTHR31251">
    <property type="entry name" value="SQUAMOSA PROMOTER-BINDING-LIKE PROTEIN 4"/>
    <property type="match status" value="1"/>
</dbReference>
<dbReference type="FunFam" id="4.10.1100.10:FF:000001">
    <property type="entry name" value="Squamosa promoter-binding-like protein 14"/>
    <property type="match status" value="1"/>
</dbReference>
<proteinExistence type="predicted"/>
<accession>A0A444ZYK8</accession>
<evidence type="ECO:0000256" key="7">
    <source>
        <dbReference type="ARBA" id="ARBA00023163"/>
    </source>
</evidence>
<dbReference type="InterPro" id="IPR004333">
    <property type="entry name" value="SBP_dom"/>
</dbReference>
<keyword evidence="13" id="KW-1185">Reference proteome</keyword>
<name>A0A444ZYK8_ARAHY</name>
<dbReference type="Pfam" id="PF03110">
    <property type="entry name" value="SBP"/>
    <property type="match status" value="1"/>
</dbReference>
<keyword evidence="8" id="KW-0539">Nucleus</keyword>
<evidence type="ECO:0000259" key="11">
    <source>
        <dbReference type="PROSITE" id="PS51141"/>
    </source>
</evidence>
<gene>
    <name evidence="12" type="ORF">Ahy_B03g064010</name>
</gene>
<keyword evidence="4" id="KW-0862">Zinc</keyword>
<dbReference type="GO" id="GO:0008270">
    <property type="term" value="F:zinc ion binding"/>
    <property type="evidence" value="ECO:0007669"/>
    <property type="project" value="UniProtKB-KW"/>
</dbReference>
<protein>
    <recommendedName>
        <fullName evidence="11">SBP-type domain-containing protein</fullName>
    </recommendedName>
</protein>
<evidence type="ECO:0000256" key="8">
    <source>
        <dbReference type="ARBA" id="ARBA00023242"/>
    </source>
</evidence>
<keyword evidence="7" id="KW-0804">Transcription</keyword>
<dbReference type="PANTHER" id="PTHR31251:SF207">
    <property type="entry name" value="SQUAMOSA PROMOTER-BINDING-LIKE PROTEIN 13A-RELATED"/>
    <property type="match status" value="1"/>
</dbReference>
<evidence type="ECO:0000313" key="12">
    <source>
        <dbReference type="EMBL" id="RYR19268.1"/>
    </source>
</evidence>
<dbReference type="Gene3D" id="4.10.1100.10">
    <property type="entry name" value="Transcription factor, SBP-box domain"/>
    <property type="match status" value="1"/>
</dbReference>
<feature type="region of interest" description="Disordered" evidence="10">
    <location>
        <begin position="326"/>
        <end position="357"/>
    </location>
</feature>
<evidence type="ECO:0000256" key="5">
    <source>
        <dbReference type="ARBA" id="ARBA00023015"/>
    </source>
</evidence>
<keyword evidence="2" id="KW-0479">Metal-binding</keyword>
<dbReference type="Proteomes" id="UP000289738">
    <property type="component" value="Chromosome B03"/>
</dbReference>
<keyword evidence="6" id="KW-0238">DNA-binding</keyword>
<comment type="caution">
    <text evidence="12">The sequence shown here is derived from an EMBL/GenBank/DDBJ whole genome shotgun (WGS) entry which is preliminary data.</text>
</comment>
<sequence length="485" mass="53213">MDWNLKAPPSWDLTEVDEATLPNIETVDGSTRFGVYRTKGGEFSVDLKLGQVGNSATEPVLVTNSNKSNKDAVAAGVGVGVGVGVSNSKMVMQSPSSGSSKRARAINNGTQTVSCLVDGCNSDLSTCRDYHRRHKVCELHSKTPQVTIAGHKQRFCQQCSRFHSLEEFDEGKRSCRKRLDGHNRRRRKPQPEPITRGGSFLSSFQGSQLLPFSGSHVFPSSGVVNAGWSAGLVTSCGDVRLHSHSSQQQQQMHMVDKQDLFLGSSPTPYNNNKEGKQQLAFLQVDNHHHHHAGAASSMCLRNMFCDNTLTSSVHDSSCALSLLSSPQTTHNPGNGLNQLVPQPHTHHTHHSSLMQQSLGLSLHDSSSMESVDPVMGHSETEHCSSMYNMDSHGSHGSDPPQLFPFHDEVATLRMVHNLQHLFNYQVPTNGAACRFDVAAGVLSAIDCADVLGASMVNLERRPNDVRNIKERPYQTTNKSYLWLWD</sequence>
<dbReference type="STRING" id="3818.A0A444ZYK8"/>
<keyword evidence="5" id="KW-0805">Transcription regulation</keyword>
<dbReference type="InterPro" id="IPR044817">
    <property type="entry name" value="SBP-like"/>
</dbReference>
<evidence type="ECO:0000256" key="9">
    <source>
        <dbReference type="PROSITE-ProRule" id="PRU00470"/>
    </source>
</evidence>
<keyword evidence="3 9" id="KW-0863">Zinc-finger</keyword>
<dbReference type="PROSITE" id="PS51141">
    <property type="entry name" value="ZF_SBP"/>
    <property type="match status" value="1"/>
</dbReference>
<feature type="domain" description="SBP-type" evidence="11">
    <location>
        <begin position="112"/>
        <end position="189"/>
    </location>
</feature>
<evidence type="ECO:0000256" key="6">
    <source>
        <dbReference type="ARBA" id="ARBA00023125"/>
    </source>
</evidence>
<dbReference type="EMBL" id="SDMP01000013">
    <property type="protein sequence ID" value="RYR19268.1"/>
    <property type="molecule type" value="Genomic_DNA"/>
</dbReference>
<dbReference type="AlphaFoldDB" id="A0A444ZYK8"/>
<evidence type="ECO:0000256" key="2">
    <source>
        <dbReference type="ARBA" id="ARBA00022723"/>
    </source>
</evidence>
<dbReference type="GO" id="GO:0003677">
    <property type="term" value="F:DNA binding"/>
    <property type="evidence" value="ECO:0007669"/>
    <property type="project" value="UniProtKB-KW"/>
</dbReference>
<evidence type="ECO:0000256" key="4">
    <source>
        <dbReference type="ARBA" id="ARBA00022833"/>
    </source>
</evidence>
<evidence type="ECO:0000256" key="10">
    <source>
        <dbReference type="SAM" id="MobiDB-lite"/>
    </source>
</evidence>
<dbReference type="InterPro" id="IPR036893">
    <property type="entry name" value="SBP_sf"/>
</dbReference>
<evidence type="ECO:0000313" key="13">
    <source>
        <dbReference type="Proteomes" id="UP000289738"/>
    </source>
</evidence>
<evidence type="ECO:0000256" key="1">
    <source>
        <dbReference type="ARBA" id="ARBA00004123"/>
    </source>
</evidence>
<evidence type="ECO:0000256" key="3">
    <source>
        <dbReference type="ARBA" id="ARBA00022771"/>
    </source>
</evidence>
<dbReference type="GO" id="GO:0005634">
    <property type="term" value="C:nucleus"/>
    <property type="evidence" value="ECO:0007669"/>
    <property type="project" value="UniProtKB-SubCell"/>
</dbReference>
<reference evidence="12 13" key="1">
    <citation type="submission" date="2019-01" db="EMBL/GenBank/DDBJ databases">
        <title>Sequencing of cultivated peanut Arachis hypogaea provides insights into genome evolution and oil improvement.</title>
        <authorList>
            <person name="Chen X."/>
        </authorList>
    </citation>
    <scope>NUCLEOTIDE SEQUENCE [LARGE SCALE GENOMIC DNA]</scope>
    <source>
        <strain evidence="13">cv. Fuhuasheng</strain>
        <tissue evidence="12">Leaves</tissue>
    </source>
</reference>
<organism evidence="12 13">
    <name type="scientific">Arachis hypogaea</name>
    <name type="common">Peanut</name>
    <dbReference type="NCBI Taxonomy" id="3818"/>
    <lineage>
        <taxon>Eukaryota</taxon>
        <taxon>Viridiplantae</taxon>
        <taxon>Streptophyta</taxon>
        <taxon>Embryophyta</taxon>
        <taxon>Tracheophyta</taxon>
        <taxon>Spermatophyta</taxon>
        <taxon>Magnoliopsida</taxon>
        <taxon>eudicotyledons</taxon>
        <taxon>Gunneridae</taxon>
        <taxon>Pentapetalae</taxon>
        <taxon>rosids</taxon>
        <taxon>fabids</taxon>
        <taxon>Fabales</taxon>
        <taxon>Fabaceae</taxon>
        <taxon>Papilionoideae</taxon>
        <taxon>50 kb inversion clade</taxon>
        <taxon>dalbergioids sensu lato</taxon>
        <taxon>Dalbergieae</taxon>
        <taxon>Pterocarpus clade</taxon>
        <taxon>Arachis</taxon>
    </lineage>
</organism>
<feature type="region of interest" description="Disordered" evidence="10">
    <location>
        <begin position="179"/>
        <end position="199"/>
    </location>
</feature>
<feature type="compositionally biased region" description="Polar residues" evidence="10">
    <location>
        <begin position="326"/>
        <end position="340"/>
    </location>
</feature>
<dbReference type="SUPFAM" id="SSF103612">
    <property type="entry name" value="SBT domain"/>
    <property type="match status" value="1"/>
</dbReference>
<comment type="subcellular location">
    <subcellularLocation>
        <location evidence="1">Nucleus</location>
    </subcellularLocation>
</comment>